<feature type="domain" description="PepSY" evidence="2">
    <location>
        <begin position="56"/>
        <end position="103"/>
    </location>
</feature>
<feature type="signal peptide" evidence="1">
    <location>
        <begin position="1"/>
        <end position="27"/>
    </location>
</feature>
<sequence length="106" mass="11891">MRTLIAPLVLAAALCAGPLAVPLHADAQDPQGNADYARDGVRSGEFVRLERLLVDAERRYPGRVIEVELDQDDDEYEIEILMRDGRVVELKYDARSGRLLKVEIDD</sequence>
<protein>
    <submittedName>
        <fullName evidence="3">PepSY domain-containing protein</fullName>
    </submittedName>
</protein>
<keyword evidence="4" id="KW-1185">Reference proteome</keyword>
<evidence type="ECO:0000256" key="1">
    <source>
        <dbReference type="SAM" id="SignalP"/>
    </source>
</evidence>
<feature type="chain" id="PRO_5046151822" evidence="1">
    <location>
        <begin position="28"/>
        <end position="106"/>
    </location>
</feature>
<dbReference type="RefSeq" id="WP_232136086.1">
    <property type="nucleotide sequence ID" value="NZ_CP089507.1"/>
</dbReference>
<dbReference type="Proteomes" id="UP001430360">
    <property type="component" value="Unassembled WGS sequence"/>
</dbReference>
<comment type="caution">
    <text evidence="3">The sequence shown here is derived from an EMBL/GenBank/DDBJ whole genome shotgun (WGS) entry which is preliminary data.</text>
</comment>
<proteinExistence type="predicted"/>
<keyword evidence="1" id="KW-0732">Signal</keyword>
<reference evidence="3" key="2">
    <citation type="journal article" date="2022" name="Syst. Appl. Microbiol.">
        <title>Physiological and genomic characterisation of Luteimonas fraxinea sp. nov., a bacterial species associated with trees tolerant to ash dieback.</title>
        <authorList>
            <person name="Ulrich K."/>
            <person name="Becker R."/>
            <person name="Behrendt U."/>
            <person name="Kube M."/>
            <person name="Schneck V."/>
            <person name="Ulrich A."/>
        </authorList>
    </citation>
    <scope>NUCLEOTIDE SEQUENCE</scope>
    <source>
        <strain evidence="3">A1P009</strain>
    </source>
</reference>
<reference evidence="3" key="1">
    <citation type="submission" date="2021-12" db="EMBL/GenBank/DDBJ databases">
        <authorList>
            <person name="Ulrich A."/>
        </authorList>
    </citation>
    <scope>NUCLEOTIDE SEQUENCE</scope>
    <source>
        <strain evidence="3">A1P009</strain>
    </source>
</reference>
<dbReference type="Gene3D" id="3.10.450.40">
    <property type="match status" value="1"/>
</dbReference>
<evidence type="ECO:0000313" key="4">
    <source>
        <dbReference type="Proteomes" id="UP001430360"/>
    </source>
</evidence>
<dbReference type="Pfam" id="PF03413">
    <property type="entry name" value="PepSY"/>
    <property type="match status" value="1"/>
</dbReference>
<organism evidence="3 4">
    <name type="scientific">Luteimonas fraxinea</name>
    <dbReference type="NCBI Taxonomy" id="2901869"/>
    <lineage>
        <taxon>Bacteria</taxon>
        <taxon>Pseudomonadati</taxon>
        <taxon>Pseudomonadota</taxon>
        <taxon>Gammaproteobacteria</taxon>
        <taxon>Lysobacterales</taxon>
        <taxon>Lysobacteraceae</taxon>
        <taxon>Luteimonas</taxon>
    </lineage>
</organism>
<gene>
    <name evidence="3" type="ORF">LTT95_09305</name>
</gene>
<dbReference type="InterPro" id="IPR025711">
    <property type="entry name" value="PepSY"/>
</dbReference>
<evidence type="ECO:0000313" key="3">
    <source>
        <dbReference type="EMBL" id="MCD9097133.1"/>
    </source>
</evidence>
<accession>A0ABS8UCA0</accession>
<name>A0ABS8UCA0_9GAMM</name>
<dbReference type="EMBL" id="JAJQKU010000002">
    <property type="protein sequence ID" value="MCD9097133.1"/>
    <property type="molecule type" value="Genomic_DNA"/>
</dbReference>
<evidence type="ECO:0000259" key="2">
    <source>
        <dbReference type="Pfam" id="PF03413"/>
    </source>
</evidence>